<evidence type="ECO:0000256" key="3">
    <source>
        <dbReference type="SAM" id="Phobius"/>
    </source>
</evidence>
<dbReference type="SUPFAM" id="SSF117281">
    <property type="entry name" value="Kelch motif"/>
    <property type="match status" value="1"/>
</dbReference>
<dbReference type="EMBL" id="CP045483">
    <property type="protein sequence ID" value="QGR18584.1"/>
    <property type="molecule type" value="Genomic_DNA"/>
</dbReference>
<dbReference type="PANTHER" id="PTHR24412">
    <property type="entry name" value="KELCH PROTEIN"/>
    <property type="match status" value="1"/>
</dbReference>
<accession>A0A650CL34</accession>
<feature type="domain" description="Fibronectin type-III" evidence="4">
    <location>
        <begin position="321"/>
        <end position="406"/>
    </location>
</feature>
<dbReference type="SMART" id="SM00612">
    <property type="entry name" value="Kelch"/>
    <property type="match status" value="4"/>
</dbReference>
<keyword evidence="2" id="KW-0677">Repeat</keyword>
<dbReference type="InterPro" id="IPR015915">
    <property type="entry name" value="Kelch-typ_b-propeller"/>
</dbReference>
<dbReference type="InterPro" id="IPR003961">
    <property type="entry name" value="FN3_dom"/>
</dbReference>
<dbReference type="SUPFAM" id="SSF49265">
    <property type="entry name" value="Fibronectin type III"/>
    <property type="match status" value="1"/>
</dbReference>
<keyword evidence="3" id="KW-1133">Transmembrane helix</keyword>
<dbReference type="Gene3D" id="2.60.40.10">
    <property type="entry name" value="Immunoglobulins"/>
    <property type="match status" value="2"/>
</dbReference>
<dbReference type="Proteomes" id="UP000423396">
    <property type="component" value="Chromosome"/>
</dbReference>
<dbReference type="PROSITE" id="PS50853">
    <property type="entry name" value="FN3"/>
    <property type="match status" value="2"/>
</dbReference>
<reference evidence="5 6" key="1">
    <citation type="submission" date="2019-10" db="EMBL/GenBank/DDBJ databases">
        <title>Genome Sequences from Six Type Strain Members of the Archaeal Family Sulfolobaceae: Acidianus ambivalens, Acidianus infernus, Metallosphaera prunae, Stygiolobus azoricus, Sulfolobus metallicus, and Sulfurisphaera ohwakuensis.</title>
        <authorList>
            <person name="Counts J.A."/>
            <person name="Kelly R.M."/>
        </authorList>
    </citation>
    <scope>NUCLEOTIDE SEQUENCE [LARGE SCALE GENOMIC DNA]</scope>
    <source>
        <strain evidence="5 6">FC6</strain>
    </source>
</reference>
<dbReference type="Pfam" id="PF01344">
    <property type="entry name" value="Kelch_1"/>
    <property type="match status" value="1"/>
</dbReference>
<dbReference type="Gene3D" id="2.120.10.80">
    <property type="entry name" value="Kelch-type beta propeller"/>
    <property type="match status" value="1"/>
</dbReference>
<dbReference type="GeneID" id="42797467"/>
<dbReference type="KEGG" id="sazo:D1868_00285"/>
<dbReference type="SUPFAM" id="SSF50965">
    <property type="entry name" value="Galactose oxidase, central domain"/>
    <property type="match status" value="1"/>
</dbReference>
<feature type="transmembrane region" description="Helical" evidence="3">
    <location>
        <begin position="690"/>
        <end position="711"/>
    </location>
</feature>
<dbReference type="AlphaFoldDB" id="A0A650CL34"/>
<evidence type="ECO:0000259" key="4">
    <source>
        <dbReference type="PROSITE" id="PS50853"/>
    </source>
</evidence>
<dbReference type="InterPro" id="IPR013783">
    <property type="entry name" value="Ig-like_fold"/>
</dbReference>
<evidence type="ECO:0000313" key="6">
    <source>
        <dbReference type="Proteomes" id="UP000423396"/>
    </source>
</evidence>
<keyword evidence="1" id="KW-0880">Kelch repeat</keyword>
<evidence type="ECO:0000313" key="5">
    <source>
        <dbReference type="EMBL" id="QGR18584.1"/>
    </source>
</evidence>
<keyword evidence="6" id="KW-1185">Reference proteome</keyword>
<feature type="domain" description="Fibronectin type-III" evidence="4">
    <location>
        <begin position="407"/>
        <end position="497"/>
    </location>
</feature>
<keyword evidence="3" id="KW-0472">Membrane</keyword>
<dbReference type="InterPro" id="IPR011043">
    <property type="entry name" value="Gal_Oxase/kelch_b-propeller"/>
</dbReference>
<organism evidence="5 6">
    <name type="scientific">Stygiolobus azoricus</name>
    <dbReference type="NCBI Taxonomy" id="41675"/>
    <lineage>
        <taxon>Archaea</taxon>
        <taxon>Thermoproteota</taxon>
        <taxon>Thermoprotei</taxon>
        <taxon>Sulfolobales</taxon>
        <taxon>Sulfolobaceae</taxon>
        <taxon>Stygiolobus</taxon>
    </lineage>
</organism>
<dbReference type="Pfam" id="PF00041">
    <property type="entry name" value="fn3"/>
    <property type="match status" value="2"/>
</dbReference>
<evidence type="ECO:0000256" key="1">
    <source>
        <dbReference type="ARBA" id="ARBA00022441"/>
    </source>
</evidence>
<dbReference type="InterPro" id="IPR006652">
    <property type="entry name" value="Kelch_1"/>
</dbReference>
<name>A0A650CL34_9CREN</name>
<sequence length="715" mass="78154">MRKRPVTFLLILSLLIPIISMTIITHSDVGFRCQDLPSLPIAVQDPAVVYFNNSIYVIGGMTQGPSYSSAVFIYSHGRWTQGPSLPFPLIGARAVVYNGSIYVVGGLNISGIFGGILKLQGDQWVIVSNSMPRPVYDEGVIVYDNQLYVVGGANFTGLSLSPPSNLIQVYSFSDGSWRIIGKTPQPLSNFGYFFNGSVLFVVGGYVGYASTTASVYEYFPFNNSWVQLPSLASGIEEEAVGYYEGTLFFVGGYYFNYGIIQPGVIAYLYNNTWHYTTYTENVPTEDSGYVQVGNTLYIVGGALLPPQIPTDAFQSVEILLPPPAPKIVYYAAGNETATIVWSDNDSIGYYINYWSSNGQKGSIMTYSTSYTFTNLTNGVKYYFQIIPFNQQGNGTSSQIVVLTPFSVPNPPIIHIKLGDRNATVSWKTTFNGGFPILGYYLFLEGGNITFAKNLGNITSYIFTNLTPSVVYKVGVIAYNQIGNSSEAEVEFVAVEKASVIFVVSKLAEGLLVSWNSTQPSKFILIVTSGTKVVANLTLTNYSVLLKIPFGIYNITLEAINQAGVTTTSAMVSYYIKPEVPDVVVNIVNNYINASWPPSPYAQYYLVYVNNTLVANTTKTSVLIPLSDGYLVIKIIAANAGEESTPYVEKIAYYSSMSQIDATSTYVNSNFTLIRSITPPTTSITDVSINITTAIVVISLFLLSLVIVLVILEKTK</sequence>
<proteinExistence type="predicted"/>
<dbReference type="InterPro" id="IPR036116">
    <property type="entry name" value="FN3_sf"/>
</dbReference>
<protein>
    <submittedName>
        <fullName evidence="5">Fibronectin</fullName>
    </submittedName>
</protein>
<dbReference type="CDD" id="cd00063">
    <property type="entry name" value="FN3"/>
    <property type="match status" value="2"/>
</dbReference>
<dbReference type="OrthoDB" id="41193at2157"/>
<keyword evidence="3" id="KW-0812">Transmembrane</keyword>
<gene>
    <name evidence="5" type="ORF">D1868_00285</name>
</gene>
<evidence type="ECO:0000256" key="2">
    <source>
        <dbReference type="ARBA" id="ARBA00022737"/>
    </source>
</evidence>
<dbReference type="PANTHER" id="PTHR24412:SF489">
    <property type="entry name" value="RING FINGER DOMAIN AND KELCH REPEAT-CONTAINING PROTEIN DDB_G0271372"/>
    <property type="match status" value="1"/>
</dbReference>
<dbReference type="SMART" id="SM00060">
    <property type="entry name" value="FN3"/>
    <property type="match status" value="2"/>
</dbReference>
<dbReference type="RefSeq" id="WP_156004767.1">
    <property type="nucleotide sequence ID" value="NZ_CP045483.1"/>
</dbReference>